<organism evidence="4 6">
    <name type="scientific">Vanilla planifolia</name>
    <name type="common">Vanilla</name>
    <dbReference type="NCBI Taxonomy" id="51239"/>
    <lineage>
        <taxon>Eukaryota</taxon>
        <taxon>Viridiplantae</taxon>
        <taxon>Streptophyta</taxon>
        <taxon>Embryophyta</taxon>
        <taxon>Tracheophyta</taxon>
        <taxon>Spermatophyta</taxon>
        <taxon>Magnoliopsida</taxon>
        <taxon>Liliopsida</taxon>
        <taxon>Asparagales</taxon>
        <taxon>Orchidaceae</taxon>
        <taxon>Vanilloideae</taxon>
        <taxon>Vanilleae</taxon>
        <taxon>Vanilla</taxon>
    </lineage>
</organism>
<gene>
    <name evidence="4" type="ORF">HPP92_012854</name>
    <name evidence="3" type="ORF">HPP92_013268</name>
</gene>
<dbReference type="EMBL" id="JADCNM010000006">
    <property type="protein sequence ID" value="KAG0478135.1"/>
    <property type="molecule type" value="Genomic_DNA"/>
</dbReference>
<dbReference type="Gene3D" id="1.20.1260.60">
    <property type="entry name" value="Vacuolar protein sorting-associated protein Ist1"/>
    <property type="match status" value="1"/>
</dbReference>
<evidence type="ECO:0000313" key="4">
    <source>
        <dbReference type="EMBL" id="KAG0478135.1"/>
    </source>
</evidence>
<dbReference type="OrthoDB" id="29853at2759"/>
<keyword evidence="5" id="KW-1185">Reference proteome</keyword>
<accession>A0A835UZF8</accession>
<evidence type="ECO:0000313" key="3">
    <source>
        <dbReference type="EMBL" id="KAG0476427.1"/>
    </source>
</evidence>
<comment type="similarity">
    <text evidence="1">Belongs to the IST1 family.</text>
</comment>
<evidence type="ECO:0000256" key="2">
    <source>
        <dbReference type="SAM" id="MobiDB-lite"/>
    </source>
</evidence>
<dbReference type="Proteomes" id="UP000639772">
    <property type="component" value="Chromosome 6"/>
</dbReference>
<name>A0A835UZF8_VANPL</name>
<dbReference type="InterPro" id="IPR042277">
    <property type="entry name" value="IST1-like"/>
</dbReference>
<evidence type="ECO:0000313" key="6">
    <source>
        <dbReference type="Proteomes" id="UP000639772"/>
    </source>
</evidence>
<evidence type="ECO:0000313" key="5">
    <source>
        <dbReference type="Proteomes" id="UP000636800"/>
    </source>
</evidence>
<proteinExistence type="inferred from homology"/>
<feature type="region of interest" description="Disordered" evidence="2">
    <location>
        <begin position="40"/>
        <end position="95"/>
    </location>
</feature>
<evidence type="ECO:0000256" key="1">
    <source>
        <dbReference type="ARBA" id="ARBA00005536"/>
    </source>
</evidence>
<protein>
    <submittedName>
        <fullName evidence="4">Uncharacterized protein</fullName>
    </submittedName>
</protein>
<dbReference type="AlphaFoldDB" id="A0A835UZF8"/>
<reference evidence="5 6" key="1">
    <citation type="journal article" date="2020" name="Nat. Food">
        <title>A phased Vanilla planifolia genome enables genetic improvement of flavour and production.</title>
        <authorList>
            <person name="Hasing T."/>
            <person name="Tang H."/>
            <person name="Brym M."/>
            <person name="Khazi F."/>
            <person name="Huang T."/>
            <person name="Chambers A.H."/>
        </authorList>
    </citation>
    <scope>NUCLEOTIDE SEQUENCE [LARGE SCALE GENOMIC DNA]</scope>
    <source>
        <tissue evidence="4">Leaf</tissue>
    </source>
</reference>
<dbReference type="GO" id="GO:0015031">
    <property type="term" value="P:protein transport"/>
    <property type="evidence" value="ECO:0007669"/>
    <property type="project" value="InterPro"/>
</dbReference>
<feature type="compositionally biased region" description="Basic and acidic residues" evidence="2">
    <location>
        <begin position="46"/>
        <end position="67"/>
    </location>
</feature>
<sequence>MPELREVRRIFSSRFGGEFSTAATELRNNCGVSSKIVQKFSTRQPELGKQDSGDESLAKEKGIKVEIIEPSPESTEHQKTQHSPDTPPPPPMAYCDFHQLLGEEGPEMNPWMWERRTGSLQSAAYAAAVRPYRRRALQVRIAKPHEVETTPRVSSSY</sequence>
<dbReference type="Pfam" id="PF03398">
    <property type="entry name" value="Ist1"/>
    <property type="match status" value="1"/>
</dbReference>
<dbReference type="EMBL" id="JADCNL010000006">
    <property type="protein sequence ID" value="KAG0476427.1"/>
    <property type="molecule type" value="Genomic_DNA"/>
</dbReference>
<dbReference type="InterPro" id="IPR005061">
    <property type="entry name" value="Ist1"/>
</dbReference>
<dbReference type="Proteomes" id="UP000636800">
    <property type="component" value="Chromosome 6"/>
</dbReference>
<dbReference type="PANTHER" id="PTHR12161">
    <property type="entry name" value="IST1 FAMILY MEMBER"/>
    <property type="match status" value="1"/>
</dbReference>
<dbReference type="PANTHER" id="PTHR12161:SF16">
    <property type="entry name" value="REGULATOR OF VPS4 ACTIVITY IN THE MVB PATHWAY PROTEIN"/>
    <property type="match status" value="1"/>
</dbReference>
<comment type="caution">
    <text evidence="4">The sequence shown here is derived from an EMBL/GenBank/DDBJ whole genome shotgun (WGS) entry which is preliminary data.</text>
</comment>